<sequence>MNDTAAGDAEAVVAGGEALIGLATLGKLTVALLLIVLIILAAAFLIRRLRLGSMHTAAIKVVGSLAVGPKERVVIVEVASTWLVLGVGSGQVNRLHKLPAPPPSSQADSTPPASPDFDPGDSFATRFAKALKHNAGLR</sequence>
<accession>A0AAJ0UE71</accession>
<evidence type="ECO:0000256" key="8">
    <source>
        <dbReference type="SAM" id="MobiDB-lite"/>
    </source>
</evidence>
<comment type="caution">
    <text evidence="9">The sequence shown here is derived from an EMBL/GenBank/DDBJ whole genome shotgun (WGS) entry which is preliminary data.</text>
</comment>
<keyword evidence="5 7" id="KW-0975">Bacterial flagellum</keyword>
<dbReference type="GO" id="GO:0005886">
    <property type="term" value="C:plasma membrane"/>
    <property type="evidence" value="ECO:0007669"/>
    <property type="project" value="UniProtKB-SubCell"/>
</dbReference>
<keyword evidence="9" id="KW-0969">Cilium</keyword>
<dbReference type="Proteomes" id="UP001296967">
    <property type="component" value="Unassembled WGS sequence"/>
</dbReference>
<organism evidence="9 10">
    <name type="scientific">Halochromatium salexigens</name>
    <name type="common">Chromatium salexigens</name>
    <dbReference type="NCBI Taxonomy" id="49447"/>
    <lineage>
        <taxon>Bacteria</taxon>
        <taxon>Pseudomonadati</taxon>
        <taxon>Pseudomonadota</taxon>
        <taxon>Gammaproteobacteria</taxon>
        <taxon>Chromatiales</taxon>
        <taxon>Chromatiaceae</taxon>
        <taxon>Halochromatium</taxon>
    </lineage>
</organism>
<keyword evidence="4 7" id="KW-0472">Membrane</keyword>
<evidence type="ECO:0000256" key="1">
    <source>
        <dbReference type="ARBA" id="ARBA00022475"/>
    </source>
</evidence>
<keyword evidence="1 7" id="KW-1003">Cell membrane</keyword>
<keyword evidence="9" id="KW-0282">Flagellum</keyword>
<proteinExistence type="inferred from homology"/>
<feature type="region of interest" description="Disordered" evidence="8">
    <location>
        <begin position="95"/>
        <end position="122"/>
    </location>
</feature>
<dbReference type="GO" id="GO:0009425">
    <property type="term" value="C:bacterial-type flagellum basal body"/>
    <property type="evidence" value="ECO:0007669"/>
    <property type="project" value="UniProtKB-SubCell"/>
</dbReference>
<evidence type="ECO:0000256" key="5">
    <source>
        <dbReference type="ARBA" id="ARBA00023143"/>
    </source>
</evidence>
<reference evidence="9" key="1">
    <citation type="submission" date="2017-05" db="EMBL/GenBank/DDBJ databases">
        <authorList>
            <person name="Imhoff J.F."/>
            <person name="Rahn T."/>
            <person name="Kuenzel S."/>
            <person name="Neulinger S.C."/>
        </authorList>
    </citation>
    <scope>NUCLEOTIDE SEQUENCE</scope>
    <source>
        <strain evidence="9">DSM 4395</strain>
    </source>
</reference>
<dbReference type="NCBIfam" id="TIGR03500">
    <property type="entry name" value="FliO_TIGR"/>
    <property type="match status" value="1"/>
</dbReference>
<dbReference type="InterPro" id="IPR022781">
    <property type="entry name" value="Flagellar_biosynth_FliO"/>
</dbReference>
<evidence type="ECO:0000313" key="9">
    <source>
        <dbReference type="EMBL" id="MBK5929787.1"/>
    </source>
</evidence>
<name>A0AAJ0UE71_HALSE</name>
<comment type="similarity">
    <text evidence="6 7">Belongs to the FliO/MopB family.</text>
</comment>
<feature type="transmembrane region" description="Helical" evidence="7">
    <location>
        <begin position="28"/>
        <end position="46"/>
    </location>
</feature>
<keyword evidence="2 7" id="KW-0812">Transmembrane</keyword>
<dbReference type="PANTHER" id="PTHR38766">
    <property type="entry name" value="FLAGELLAR PROTEIN FLIO"/>
    <property type="match status" value="1"/>
</dbReference>
<evidence type="ECO:0000256" key="3">
    <source>
        <dbReference type="ARBA" id="ARBA00022989"/>
    </source>
</evidence>
<gene>
    <name evidence="9" type="ORF">CCR82_04370</name>
</gene>
<dbReference type="Pfam" id="PF04347">
    <property type="entry name" value="FliO"/>
    <property type="match status" value="1"/>
</dbReference>
<dbReference type="InterPro" id="IPR052205">
    <property type="entry name" value="FliO/MopB"/>
</dbReference>
<dbReference type="RefSeq" id="WP_201244199.1">
    <property type="nucleotide sequence ID" value="NZ_NHSF01000023.1"/>
</dbReference>
<comment type="subcellular location">
    <subcellularLocation>
        <location evidence="7">Cell membrane</location>
    </subcellularLocation>
    <subcellularLocation>
        <location evidence="7">Bacterial flagellum basal body</location>
    </subcellularLocation>
</comment>
<protein>
    <recommendedName>
        <fullName evidence="7">Flagellar protein</fullName>
    </recommendedName>
</protein>
<evidence type="ECO:0000256" key="4">
    <source>
        <dbReference type="ARBA" id="ARBA00023136"/>
    </source>
</evidence>
<dbReference type="AlphaFoldDB" id="A0AAJ0UE71"/>
<evidence type="ECO:0000313" key="10">
    <source>
        <dbReference type="Proteomes" id="UP001296967"/>
    </source>
</evidence>
<dbReference type="EMBL" id="NHSF01000023">
    <property type="protein sequence ID" value="MBK5929787.1"/>
    <property type="molecule type" value="Genomic_DNA"/>
</dbReference>
<keyword evidence="10" id="KW-1185">Reference proteome</keyword>
<reference evidence="9" key="2">
    <citation type="journal article" date="2020" name="Microorganisms">
        <title>Osmotic Adaptation and Compatible Solute Biosynthesis of Phototrophic Bacteria as Revealed from Genome Analyses.</title>
        <authorList>
            <person name="Imhoff J.F."/>
            <person name="Rahn T."/>
            <person name="Kunzel S."/>
            <person name="Keller A."/>
            <person name="Neulinger S.C."/>
        </authorList>
    </citation>
    <scope>NUCLEOTIDE SEQUENCE</scope>
    <source>
        <strain evidence="9">DSM 4395</strain>
    </source>
</reference>
<dbReference type="PANTHER" id="PTHR38766:SF1">
    <property type="entry name" value="FLAGELLAR PROTEIN FLIO"/>
    <property type="match status" value="1"/>
</dbReference>
<evidence type="ECO:0000256" key="6">
    <source>
        <dbReference type="ARBA" id="ARBA00037937"/>
    </source>
</evidence>
<evidence type="ECO:0000256" key="7">
    <source>
        <dbReference type="RuleBase" id="RU362064"/>
    </source>
</evidence>
<dbReference type="GO" id="GO:0044781">
    <property type="term" value="P:bacterial-type flagellum organization"/>
    <property type="evidence" value="ECO:0007669"/>
    <property type="project" value="UniProtKB-UniRule"/>
</dbReference>
<evidence type="ECO:0000256" key="2">
    <source>
        <dbReference type="ARBA" id="ARBA00022692"/>
    </source>
</evidence>
<keyword evidence="9" id="KW-0966">Cell projection</keyword>
<keyword evidence="3 7" id="KW-1133">Transmembrane helix</keyword>